<keyword evidence="4 5" id="KW-0408">Iron</keyword>
<dbReference type="Gene3D" id="1.10.630.10">
    <property type="entry name" value="Cytochrome P450"/>
    <property type="match status" value="1"/>
</dbReference>
<dbReference type="PANTHER" id="PTHR24305:SF166">
    <property type="entry name" value="CYTOCHROME P450 12A4, MITOCHONDRIAL-RELATED"/>
    <property type="match status" value="1"/>
</dbReference>
<organism evidence="7 8">
    <name type="scientific">Apiospora kogelbergensis</name>
    <dbReference type="NCBI Taxonomy" id="1337665"/>
    <lineage>
        <taxon>Eukaryota</taxon>
        <taxon>Fungi</taxon>
        <taxon>Dikarya</taxon>
        <taxon>Ascomycota</taxon>
        <taxon>Pezizomycotina</taxon>
        <taxon>Sordariomycetes</taxon>
        <taxon>Xylariomycetidae</taxon>
        <taxon>Amphisphaeriales</taxon>
        <taxon>Apiosporaceae</taxon>
        <taxon>Apiospora</taxon>
    </lineage>
</organism>
<feature type="transmembrane region" description="Helical" evidence="6">
    <location>
        <begin position="31"/>
        <end position="56"/>
    </location>
</feature>
<reference evidence="7 8" key="1">
    <citation type="submission" date="2023-01" db="EMBL/GenBank/DDBJ databases">
        <title>Analysis of 21 Apiospora genomes using comparative genomics revels a genus with tremendous synthesis potential of carbohydrate active enzymes and secondary metabolites.</title>
        <authorList>
            <person name="Sorensen T."/>
        </authorList>
    </citation>
    <scope>NUCLEOTIDE SEQUENCE [LARGE SCALE GENOMIC DNA]</scope>
    <source>
        <strain evidence="7 8">CBS 117206</strain>
    </source>
</reference>
<dbReference type="GO" id="GO:0005506">
    <property type="term" value="F:iron ion binding"/>
    <property type="evidence" value="ECO:0007669"/>
    <property type="project" value="InterPro"/>
</dbReference>
<evidence type="ECO:0000256" key="2">
    <source>
        <dbReference type="ARBA" id="ARBA00022617"/>
    </source>
</evidence>
<evidence type="ECO:0000313" key="7">
    <source>
        <dbReference type="EMBL" id="KAK8120893.1"/>
    </source>
</evidence>
<evidence type="ECO:0008006" key="9">
    <source>
        <dbReference type="Google" id="ProtNLM"/>
    </source>
</evidence>
<comment type="cofactor">
    <cofactor evidence="5">
        <name>heme</name>
        <dbReference type="ChEBI" id="CHEBI:30413"/>
    </cofactor>
</comment>
<comment type="caution">
    <text evidence="7">The sequence shown here is derived from an EMBL/GenBank/DDBJ whole genome shotgun (WGS) entry which is preliminary data.</text>
</comment>
<dbReference type="GO" id="GO:0020037">
    <property type="term" value="F:heme binding"/>
    <property type="evidence" value="ECO:0007669"/>
    <property type="project" value="InterPro"/>
</dbReference>
<dbReference type="GO" id="GO:0016705">
    <property type="term" value="F:oxidoreductase activity, acting on paired donors, with incorporation or reduction of molecular oxygen"/>
    <property type="evidence" value="ECO:0007669"/>
    <property type="project" value="InterPro"/>
</dbReference>
<evidence type="ECO:0000256" key="3">
    <source>
        <dbReference type="ARBA" id="ARBA00022723"/>
    </source>
</evidence>
<evidence type="ECO:0000256" key="6">
    <source>
        <dbReference type="SAM" id="Phobius"/>
    </source>
</evidence>
<dbReference type="Pfam" id="PF00067">
    <property type="entry name" value="p450"/>
    <property type="match status" value="2"/>
</dbReference>
<keyword evidence="6" id="KW-0812">Transmembrane</keyword>
<evidence type="ECO:0000313" key="8">
    <source>
        <dbReference type="Proteomes" id="UP001392437"/>
    </source>
</evidence>
<dbReference type="GO" id="GO:0004497">
    <property type="term" value="F:monooxygenase activity"/>
    <property type="evidence" value="ECO:0007669"/>
    <property type="project" value="InterPro"/>
</dbReference>
<keyword evidence="6" id="KW-1133">Transmembrane helix</keyword>
<protein>
    <recommendedName>
        <fullName evidence="9">Cytochrome P450</fullName>
    </recommendedName>
</protein>
<gene>
    <name evidence="7" type="ORF">PG999_005013</name>
</gene>
<dbReference type="SUPFAM" id="SSF48264">
    <property type="entry name" value="Cytochrome P450"/>
    <property type="match status" value="1"/>
</dbReference>
<keyword evidence="3 5" id="KW-0479">Metal-binding</keyword>
<evidence type="ECO:0000256" key="4">
    <source>
        <dbReference type="ARBA" id="ARBA00023004"/>
    </source>
</evidence>
<proteinExistence type="inferred from homology"/>
<dbReference type="InterPro" id="IPR001128">
    <property type="entry name" value="Cyt_P450"/>
</dbReference>
<dbReference type="InterPro" id="IPR036396">
    <property type="entry name" value="Cyt_P450_sf"/>
</dbReference>
<evidence type="ECO:0000256" key="5">
    <source>
        <dbReference type="PIRSR" id="PIRSR602401-1"/>
    </source>
</evidence>
<dbReference type="PRINTS" id="PR00463">
    <property type="entry name" value="EP450I"/>
</dbReference>
<dbReference type="EMBL" id="JAQQWP010000004">
    <property type="protein sequence ID" value="KAK8120893.1"/>
    <property type="molecule type" value="Genomic_DNA"/>
</dbReference>
<comment type="similarity">
    <text evidence="1">Belongs to the cytochrome P450 family.</text>
</comment>
<accession>A0AAW0R130</accession>
<keyword evidence="2 5" id="KW-0349">Heme</keyword>
<dbReference type="AlphaFoldDB" id="A0AAW0R130"/>
<dbReference type="PANTHER" id="PTHR24305">
    <property type="entry name" value="CYTOCHROME P450"/>
    <property type="match status" value="1"/>
</dbReference>
<sequence>MKLAGLTIASFFVSAAIYHVHSRSFFFLGHFQFYALFWCVWLAHAAGLLFYSVILWPKYLSPLRRLPEPTEGRSWWNGYGQRAFFGAKGEPVAQWNRSLRNDGIFRYLDVLNIERVAVTSPELVGQVLARIQDFEQSHNLFRLAMPILGPGIVLINGEEHKRQRKLLAPLLATKEIRKLDSIFWDKSLELLQKVTDVVSKTASATGFSEPICVDHYAGHVTLDGISKAALGVDFESLKNPDSAIVSNYRGVFEPTAIFRFIAVCKIFFPRWLSESIPLQRVKEAKRAIELIHNVCRTSATTKMRLNANKDLTTPDLISCLIRDRGVTDEEELVTHSMQMLGAGHETVGVGITWGVYEFCRQAQWQKDIRAEDAASKRLHVRVPALLAPVGQIGRMTAHDTVLHDQLIPKGTTIHVSIRSFNRNPVNWGADAGEFKPERWLRRDEVTGDLVYVPNGGALTKQALMTFIHGGRDCIGRVFARSEMLHVLATLIGRFEFVLTDLSYMDETTIPVSGAGFAYKPRDNIHVHARQISGW</sequence>
<name>A0AAW0R130_9PEZI</name>
<evidence type="ECO:0000256" key="1">
    <source>
        <dbReference type="ARBA" id="ARBA00010617"/>
    </source>
</evidence>
<keyword evidence="8" id="KW-1185">Reference proteome</keyword>
<keyword evidence="6" id="KW-0472">Membrane</keyword>
<dbReference type="InterPro" id="IPR002401">
    <property type="entry name" value="Cyt_P450_E_grp-I"/>
</dbReference>
<dbReference type="Proteomes" id="UP001392437">
    <property type="component" value="Unassembled WGS sequence"/>
</dbReference>
<dbReference type="InterPro" id="IPR050121">
    <property type="entry name" value="Cytochrome_P450_monoxygenase"/>
</dbReference>
<feature type="binding site" description="axial binding residue" evidence="5">
    <location>
        <position position="473"/>
    </location>
    <ligand>
        <name>heme</name>
        <dbReference type="ChEBI" id="CHEBI:30413"/>
    </ligand>
    <ligandPart>
        <name>Fe</name>
        <dbReference type="ChEBI" id="CHEBI:18248"/>
    </ligandPart>
</feature>